<dbReference type="EMBL" id="DXHV01000075">
    <property type="protein sequence ID" value="HIW01221.1"/>
    <property type="molecule type" value="Genomic_DNA"/>
</dbReference>
<gene>
    <name evidence="2" type="ORF">H9894_08545</name>
</gene>
<feature type="compositionally biased region" description="Polar residues" evidence="1">
    <location>
        <begin position="1"/>
        <end position="29"/>
    </location>
</feature>
<name>A0A9D1TR81_9BACT</name>
<comment type="caution">
    <text evidence="2">The sequence shown here is derived from an EMBL/GenBank/DDBJ whole genome shotgun (WGS) entry which is preliminary data.</text>
</comment>
<reference evidence="2" key="1">
    <citation type="journal article" date="2021" name="PeerJ">
        <title>Extensive microbial diversity within the chicken gut microbiome revealed by metagenomics and culture.</title>
        <authorList>
            <person name="Gilroy R."/>
            <person name="Ravi A."/>
            <person name="Getino M."/>
            <person name="Pursley I."/>
            <person name="Horton D.L."/>
            <person name="Alikhan N.F."/>
            <person name="Baker D."/>
            <person name="Gharbi K."/>
            <person name="Hall N."/>
            <person name="Watson M."/>
            <person name="Adriaenssens E.M."/>
            <person name="Foster-Nyarko E."/>
            <person name="Jarju S."/>
            <person name="Secka A."/>
            <person name="Antonio M."/>
            <person name="Oren A."/>
            <person name="Chaudhuri R.R."/>
            <person name="La Ragione R."/>
            <person name="Hildebrand F."/>
            <person name="Pallen M.J."/>
        </authorList>
    </citation>
    <scope>NUCLEOTIDE SEQUENCE</scope>
    <source>
        <strain evidence="2">ChiHecec2B26-446</strain>
    </source>
</reference>
<feature type="region of interest" description="Disordered" evidence="1">
    <location>
        <begin position="1"/>
        <end position="80"/>
    </location>
</feature>
<dbReference type="Proteomes" id="UP000886752">
    <property type="component" value="Unassembled WGS sequence"/>
</dbReference>
<evidence type="ECO:0000256" key="1">
    <source>
        <dbReference type="SAM" id="MobiDB-lite"/>
    </source>
</evidence>
<dbReference type="AlphaFoldDB" id="A0A9D1TR81"/>
<proteinExistence type="predicted"/>
<accession>A0A9D1TR81</accession>
<protein>
    <submittedName>
        <fullName evidence="2">Uncharacterized protein</fullName>
    </submittedName>
</protein>
<feature type="compositionally biased region" description="Basic and acidic residues" evidence="1">
    <location>
        <begin position="52"/>
        <end position="66"/>
    </location>
</feature>
<evidence type="ECO:0000313" key="3">
    <source>
        <dbReference type="Proteomes" id="UP000886752"/>
    </source>
</evidence>
<reference evidence="2" key="2">
    <citation type="submission" date="2021-04" db="EMBL/GenBank/DDBJ databases">
        <authorList>
            <person name="Gilroy R."/>
        </authorList>
    </citation>
    <scope>NUCLEOTIDE SEQUENCE</scope>
    <source>
        <strain evidence="2">ChiHecec2B26-446</strain>
    </source>
</reference>
<organism evidence="2 3">
    <name type="scientific">Candidatus Desulfovibrio intestinipullorum</name>
    <dbReference type="NCBI Taxonomy" id="2838536"/>
    <lineage>
        <taxon>Bacteria</taxon>
        <taxon>Pseudomonadati</taxon>
        <taxon>Thermodesulfobacteriota</taxon>
        <taxon>Desulfovibrionia</taxon>
        <taxon>Desulfovibrionales</taxon>
        <taxon>Desulfovibrionaceae</taxon>
        <taxon>Desulfovibrio</taxon>
    </lineage>
</organism>
<sequence>MRASSSTLTRQSCPDSALYSQTEPSSSRQGRLYRAGKSVCGSTDKAASDVSPEARAHPEALVHAGDDNASVPGIGEGTEQPGAALHRLRLLGVQGR</sequence>
<evidence type="ECO:0000313" key="2">
    <source>
        <dbReference type="EMBL" id="HIW01221.1"/>
    </source>
</evidence>